<feature type="compositionally biased region" description="Low complexity" evidence="5">
    <location>
        <begin position="564"/>
        <end position="574"/>
    </location>
</feature>
<evidence type="ECO:0000256" key="5">
    <source>
        <dbReference type="SAM" id="MobiDB-lite"/>
    </source>
</evidence>
<evidence type="ECO:0000256" key="1">
    <source>
        <dbReference type="ARBA" id="ARBA00004141"/>
    </source>
</evidence>
<dbReference type="EMBL" id="JAAAXW010000100">
    <property type="protein sequence ID" value="KAF9544002.1"/>
    <property type="molecule type" value="Genomic_DNA"/>
</dbReference>
<feature type="region of interest" description="Disordered" evidence="5">
    <location>
        <begin position="348"/>
        <end position="400"/>
    </location>
</feature>
<feature type="region of interest" description="Disordered" evidence="5">
    <location>
        <begin position="979"/>
        <end position="1077"/>
    </location>
</feature>
<feature type="transmembrane region" description="Helical" evidence="6">
    <location>
        <begin position="270"/>
        <end position="289"/>
    </location>
</feature>
<feature type="region of interest" description="Disordered" evidence="5">
    <location>
        <begin position="1113"/>
        <end position="1380"/>
    </location>
</feature>
<feature type="compositionally biased region" description="Gly residues" evidence="5">
    <location>
        <begin position="590"/>
        <end position="599"/>
    </location>
</feature>
<dbReference type="InterPro" id="IPR005178">
    <property type="entry name" value="Ostalpha/TMEM184C"/>
</dbReference>
<evidence type="ECO:0000256" key="3">
    <source>
        <dbReference type="ARBA" id="ARBA00022989"/>
    </source>
</evidence>
<feature type="region of interest" description="Disordered" evidence="5">
    <location>
        <begin position="868"/>
        <end position="917"/>
    </location>
</feature>
<feature type="compositionally biased region" description="Low complexity" evidence="5">
    <location>
        <begin position="1425"/>
        <end position="1439"/>
    </location>
</feature>
<feature type="compositionally biased region" description="Low complexity" evidence="5">
    <location>
        <begin position="1146"/>
        <end position="1155"/>
    </location>
</feature>
<keyword evidence="3 6" id="KW-1133">Transmembrane helix</keyword>
<feature type="compositionally biased region" description="Basic residues" evidence="5">
    <location>
        <begin position="1132"/>
        <end position="1141"/>
    </location>
</feature>
<evidence type="ECO:0000313" key="7">
    <source>
        <dbReference type="EMBL" id="KAF9544002.1"/>
    </source>
</evidence>
<organism evidence="7 8">
    <name type="scientific">Mortierella hygrophila</name>
    <dbReference type="NCBI Taxonomy" id="979708"/>
    <lineage>
        <taxon>Eukaryota</taxon>
        <taxon>Fungi</taxon>
        <taxon>Fungi incertae sedis</taxon>
        <taxon>Mucoromycota</taxon>
        <taxon>Mortierellomycotina</taxon>
        <taxon>Mortierellomycetes</taxon>
        <taxon>Mortierellales</taxon>
        <taxon>Mortierellaceae</taxon>
        <taxon>Mortierella</taxon>
    </lineage>
</organism>
<feature type="compositionally biased region" description="Basic and acidic residues" evidence="5">
    <location>
        <begin position="520"/>
        <end position="547"/>
    </location>
</feature>
<feature type="region of interest" description="Disordered" evidence="5">
    <location>
        <begin position="1404"/>
        <end position="1506"/>
    </location>
</feature>
<feature type="region of interest" description="Disordered" evidence="5">
    <location>
        <begin position="713"/>
        <end position="752"/>
    </location>
</feature>
<keyword evidence="2 6" id="KW-0812">Transmembrane</keyword>
<name>A0A9P6F7Y1_9FUNG</name>
<evidence type="ECO:0000256" key="2">
    <source>
        <dbReference type="ARBA" id="ARBA00022692"/>
    </source>
</evidence>
<evidence type="ECO:0000313" key="8">
    <source>
        <dbReference type="Proteomes" id="UP000723463"/>
    </source>
</evidence>
<feature type="compositionally biased region" description="Low complexity" evidence="5">
    <location>
        <begin position="1274"/>
        <end position="1291"/>
    </location>
</feature>
<feature type="compositionally biased region" description="Basic and acidic residues" evidence="5">
    <location>
        <begin position="1244"/>
        <end position="1273"/>
    </location>
</feature>
<feature type="transmembrane region" description="Helical" evidence="6">
    <location>
        <begin position="39"/>
        <end position="63"/>
    </location>
</feature>
<feature type="compositionally biased region" description="Low complexity" evidence="5">
    <location>
        <begin position="897"/>
        <end position="916"/>
    </location>
</feature>
<dbReference type="GO" id="GO:0016020">
    <property type="term" value="C:membrane"/>
    <property type="evidence" value="ECO:0007669"/>
    <property type="project" value="UniProtKB-SubCell"/>
</dbReference>
<gene>
    <name evidence="7" type="ORF">EC957_000271</name>
</gene>
<reference evidence="7" key="1">
    <citation type="journal article" date="2020" name="Fungal Divers.">
        <title>Resolving the Mortierellaceae phylogeny through synthesis of multi-gene phylogenetics and phylogenomics.</title>
        <authorList>
            <person name="Vandepol N."/>
            <person name="Liber J."/>
            <person name="Desiro A."/>
            <person name="Na H."/>
            <person name="Kennedy M."/>
            <person name="Barry K."/>
            <person name="Grigoriev I.V."/>
            <person name="Miller A.N."/>
            <person name="O'Donnell K."/>
            <person name="Stajich J.E."/>
            <person name="Bonito G."/>
        </authorList>
    </citation>
    <scope>NUCLEOTIDE SEQUENCE</scope>
    <source>
        <strain evidence="7">NRRL 2591</strain>
    </source>
</reference>
<evidence type="ECO:0008006" key="9">
    <source>
        <dbReference type="Google" id="ProtNLM"/>
    </source>
</evidence>
<evidence type="ECO:0000256" key="4">
    <source>
        <dbReference type="ARBA" id="ARBA00023136"/>
    </source>
</evidence>
<dbReference type="Proteomes" id="UP000723463">
    <property type="component" value="Unassembled WGS sequence"/>
</dbReference>
<keyword evidence="4 6" id="KW-0472">Membrane</keyword>
<feature type="compositionally biased region" description="Basic and acidic residues" evidence="5">
    <location>
        <begin position="1347"/>
        <end position="1371"/>
    </location>
</feature>
<feature type="compositionally biased region" description="Low complexity" evidence="5">
    <location>
        <begin position="349"/>
        <end position="359"/>
    </location>
</feature>
<feature type="transmembrane region" description="Helical" evidence="6">
    <location>
        <begin position="205"/>
        <end position="226"/>
    </location>
</feature>
<feature type="compositionally biased region" description="Basic residues" evidence="5">
    <location>
        <begin position="472"/>
        <end position="491"/>
    </location>
</feature>
<keyword evidence="8" id="KW-1185">Reference proteome</keyword>
<feature type="compositionally biased region" description="Basic and acidic residues" evidence="5">
    <location>
        <begin position="722"/>
        <end position="738"/>
    </location>
</feature>
<feature type="transmembrane region" description="Helical" evidence="6">
    <location>
        <begin position="238"/>
        <end position="258"/>
    </location>
</feature>
<comment type="subcellular location">
    <subcellularLocation>
        <location evidence="1">Membrane</location>
        <topology evidence="1">Multi-pass membrane protein</topology>
    </subcellularLocation>
</comment>
<sequence length="1506" mass="171594">MSTEHEPVLSPKGCPIENFPEDPERLFSANGLTLDYPRIGWIAGGCCTFLATAISLVLIYRHYQYYTKPNQQRYIVRMLLMVPIYAITSWFSFVYVREAIYYDTIRVFYEAFVIASFLILLLQYLGESLEDQKRALKRHKKTERWFFPMCCLKYNPSRPHFLQYMKWGILQYVPLNVLGSLLTVVLETQGTYCESSWNPKFGHVWILFINFTSVTLATYFLIMFYFTIRADLKEYEPFYKFLAIKLSLVVEGFVYFGYIKASEYWSTGDISIGINALLIDFEMVIFAIIHLKAFSYKPYVPRIPNPDLPPPEQQQREALLSSGDGGDNREGGSGEAALASLSVDTMPEAAGGRTQQQQTGAGGAPKRKPAPSATPIERGDKKSKKKKKDQGPPEKIMDFTQKTPIWRGILDSFNPLDTIRELSYGCMYMYKWIRGIPVDKDSRRLLDLQVAFGRVRPEVPYTPTEEELKKERKEKRKKKLKERERRRKERKKMGLDTDEEDEDEEGDSSNDDDDDESDNNGDRDLEKGGNRDNNDSDEKDRRRRDADGSEGTGAGQGPVSRYRQFQGNNNNNDGYQGGQDRRADAAYDIGEGGGGGAGSGTEAYGRSTVARKPVKPVKKTAATNPILPYLERDPSIKLEKADAARTERATLPDIQLDPVERKIALSGLYVDLPLSPVNENIGSPGSSVDIPLPMQYRHDHRHQYQPYYVQESAARGGGSEWDYERRQQQRPRDHRLEIDQEPTTSRFDHRDRDLERAAAVGVGPAPYVLPIPVQPISPEPHAPAVGSSRGGGRSVPPVDIDAPPRGGLTRLANDNFVSKGSSPYHFDRDFDDNSKDNKSNARNNNGGKGFTREPFSATNDPRIAALSHYGQQQQQGRGRGGVHNSHHHLHHQRGDSADTSVLSTSTTTDSLASAPLGAGREGFYHHREASRSDPELSHYGLDHEHYLERMHYLEEQERQAQYYLQLQQQQQLLREERRRSQFPMQPDHPEPSSSSSAPVPGPVDDAVAVAGGVTSVTDPDRTSVVIQGEMNSDQFHLIPREKKTRRGGESTLLPQPLPAPVDSQVPDPGKVPSDDSNNIAAAAADANAVQEQQQVVQEDPIVVEYNLLQHRQMQQGQQRTQQELQYQEQQHRRQRQHHQKHDSRDQQQQQQQQQRATMKPPPPPSNSRHQQQQQHLLPRRRNSIESLDSDSSGGGFRVQDYGFRPTAGGGVSRVPKGSRYQQAYRYPMPLPQPVPPAQLYQFPQDKDLYDRQRRERTNTRDRDWDRGRDRDQRYYYQRPQQPYQQQYSTRPYLDDSSRQPYIPQSQPPYSHPSVDTLYRSPPPPVLTPIDDRSSRPVRRAQDPSPTTRDRRDRDRDRDPRYTTDKYDDNSSREPYYAVESPAENLFPASRYAAPFVRDYELQQRERDARQRMTRSPPIVDPLSLQQQQQPPVQRWQQHQSVDRPMVPQPGGRRGTGDIDGRSRVPPSQPHRQGLGSGAYEDDGPYEEAILWTRSPPITVPAPTLRD</sequence>
<feature type="transmembrane region" description="Helical" evidence="6">
    <location>
        <begin position="107"/>
        <end position="125"/>
    </location>
</feature>
<feature type="compositionally biased region" description="Low complexity" evidence="5">
    <location>
        <begin position="1113"/>
        <end position="1128"/>
    </location>
</feature>
<feature type="region of interest" description="Disordered" evidence="5">
    <location>
        <begin position="305"/>
        <end position="334"/>
    </location>
</feature>
<feature type="transmembrane region" description="Helical" evidence="6">
    <location>
        <begin position="75"/>
        <end position="95"/>
    </location>
</feature>
<dbReference type="PANTHER" id="PTHR23423">
    <property type="entry name" value="ORGANIC SOLUTE TRANSPORTER-RELATED"/>
    <property type="match status" value="1"/>
</dbReference>
<feature type="region of interest" description="Disordered" evidence="5">
    <location>
        <begin position="462"/>
        <end position="617"/>
    </location>
</feature>
<feature type="compositionally biased region" description="Basic and acidic residues" evidence="5">
    <location>
        <begin position="825"/>
        <end position="839"/>
    </location>
</feature>
<accession>A0A9P6F7Y1</accession>
<dbReference type="Pfam" id="PF03619">
    <property type="entry name" value="Solute_trans_a"/>
    <property type="match status" value="1"/>
</dbReference>
<comment type="caution">
    <text evidence="7">The sequence shown here is derived from an EMBL/GenBank/DDBJ whole genome shotgun (WGS) entry which is preliminary data.</text>
</comment>
<proteinExistence type="predicted"/>
<feature type="compositionally biased region" description="Low complexity" evidence="5">
    <location>
        <begin position="991"/>
        <end position="1017"/>
    </location>
</feature>
<feature type="compositionally biased region" description="Acidic residues" evidence="5">
    <location>
        <begin position="496"/>
        <end position="519"/>
    </location>
</feature>
<evidence type="ECO:0000256" key="6">
    <source>
        <dbReference type="SAM" id="Phobius"/>
    </source>
</evidence>
<feature type="compositionally biased region" description="Low complexity" evidence="5">
    <location>
        <begin position="1166"/>
        <end position="1176"/>
    </location>
</feature>
<dbReference type="SMART" id="SM01417">
    <property type="entry name" value="Solute_trans_a"/>
    <property type="match status" value="1"/>
</dbReference>
<feature type="region of interest" description="Disordered" evidence="5">
    <location>
        <begin position="778"/>
        <end position="856"/>
    </location>
</feature>
<protein>
    <recommendedName>
        <fullName evidence="9">DUF300-domain-containing protein</fullName>
    </recommendedName>
</protein>